<evidence type="ECO:0000313" key="2">
    <source>
        <dbReference type="EMBL" id="RBA27460.1"/>
    </source>
</evidence>
<dbReference type="EMBL" id="QLST01000019">
    <property type="protein sequence ID" value="RBA27460.1"/>
    <property type="molecule type" value="Genomic_DNA"/>
</dbReference>
<keyword evidence="1" id="KW-0472">Membrane</keyword>
<feature type="transmembrane region" description="Helical" evidence="1">
    <location>
        <begin position="38"/>
        <end position="56"/>
    </location>
</feature>
<reference evidence="2 3" key="1">
    <citation type="submission" date="2018-06" db="EMBL/GenBank/DDBJ databases">
        <title>Flavobacterium tibetense sp. nov., isolated from a wetland YonghuCo on Tibetan Plateau.</title>
        <authorList>
            <person name="Xing P."/>
            <person name="Phurbu D."/>
            <person name="Lu H."/>
        </authorList>
    </citation>
    <scope>NUCLEOTIDE SEQUENCE [LARGE SCALE GENOMIC DNA]</scope>
    <source>
        <strain evidence="2 3">YH5</strain>
    </source>
</reference>
<organism evidence="2 3">
    <name type="scientific">Flavobacterium tibetense</name>
    <dbReference type="NCBI Taxonomy" id="2233533"/>
    <lineage>
        <taxon>Bacteria</taxon>
        <taxon>Pseudomonadati</taxon>
        <taxon>Bacteroidota</taxon>
        <taxon>Flavobacteriia</taxon>
        <taxon>Flavobacteriales</taxon>
        <taxon>Flavobacteriaceae</taxon>
        <taxon>Flavobacterium</taxon>
    </lineage>
</organism>
<dbReference type="AlphaFoldDB" id="A0A365NZ09"/>
<proteinExistence type="predicted"/>
<feature type="transmembrane region" description="Helical" evidence="1">
    <location>
        <begin position="7"/>
        <end position="26"/>
    </location>
</feature>
<accession>A0A365NZ09</accession>
<evidence type="ECO:0000313" key="3">
    <source>
        <dbReference type="Proteomes" id="UP000253319"/>
    </source>
</evidence>
<gene>
    <name evidence="2" type="ORF">DPN68_12110</name>
</gene>
<keyword evidence="3" id="KW-1185">Reference proteome</keyword>
<keyword evidence="1" id="KW-0812">Transmembrane</keyword>
<keyword evidence="1" id="KW-1133">Transmembrane helix</keyword>
<dbReference type="RefSeq" id="WP_113989909.1">
    <property type="nucleotide sequence ID" value="NZ_QLST01000019.1"/>
</dbReference>
<dbReference type="OrthoDB" id="356522at117743"/>
<evidence type="ECO:0000256" key="1">
    <source>
        <dbReference type="SAM" id="Phobius"/>
    </source>
</evidence>
<protein>
    <submittedName>
        <fullName evidence="2">Uncharacterized protein</fullName>
    </submittedName>
</protein>
<sequence>MENHRGRLYSVLLIVIIISSIVWYFYKLDSNISNYRTFIILVLSVICLLFYLQGLFKIHNLEFYGIKLNQEIKNSNIYRTSHNDKSDKSFFIEYEVVDDVFSNQYFTESSLVQNFEKTSNNFDKKKEEDKFDEKLKNKLIKIVEDLKITTKKDFVILLLFVNENEYPLKKDTWLVENFNLIFNNDIKAQYVNQIRKTEFEIFHKNGEFTRVQKKSYELYERIKSHFIAISE</sequence>
<dbReference type="Proteomes" id="UP000253319">
    <property type="component" value="Unassembled WGS sequence"/>
</dbReference>
<comment type="caution">
    <text evidence="2">The sequence shown here is derived from an EMBL/GenBank/DDBJ whole genome shotgun (WGS) entry which is preliminary data.</text>
</comment>
<name>A0A365NZ09_9FLAO</name>